<dbReference type="EMBL" id="WQLB01000058">
    <property type="protein sequence ID" value="MVN89371.1"/>
    <property type="molecule type" value="Genomic_DNA"/>
</dbReference>
<keyword evidence="3" id="KW-1185">Reference proteome</keyword>
<evidence type="ECO:0000256" key="1">
    <source>
        <dbReference type="SAM" id="SignalP"/>
    </source>
</evidence>
<feature type="chain" id="PRO_5028992848" evidence="1">
    <location>
        <begin position="36"/>
        <end position="134"/>
    </location>
</feature>
<dbReference type="Proteomes" id="UP000483286">
    <property type="component" value="Unassembled WGS sequence"/>
</dbReference>
<protein>
    <submittedName>
        <fullName evidence="2">Uncharacterized protein</fullName>
    </submittedName>
</protein>
<reference evidence="2 3" key="1">
    <citation type="submission" date="2019-12" db="EMBL/GenBank/DDBJ databases">
        <title>Deinococcus sp. HMF7620 Genome sequencing and assembly.</title>
        <authorList>
            <person name="Kang H."/>
            <person name="Kim H."/>
            <person name="Joh K."/>
        </authorList>
    </citation>
    <scope>NUCLEOTIDE SEQUENCE [LARGE SCALE GENOMIC DNA]</scope>
    <source>
        <strain evidence="2 3">HMF7620</strain>
    </source>
</reference>
<accession>A0A7C9I5Z6</accession>
<gene>
    <name evidence="2" type="ORF">GO986_21790</name>
</gene>
<keyword evidence="1" id="KW-0732">Signal</keyword>
<name>A0A7C9I5Z6_9DEIO</name>
<sequence>MTKKKFDTGHLLIAGGVLAAVAVAAVVLTQPGAQAAGEEAAPGSFWNAVPDFSVHNGLTGNGYGSVWQRWVEGLVPGNPLAPRPGGLYGPTFSDKYGHYDTPSVALPEVEAPTGSFTKSGSTGGFGVSAGGYYK</sequence>
<dbReference type="RefSeq" id="WP_157461630.1">
    <property type="nucleotide sequence ID" value="NZ_WQLB01000058.1"/>
</dbReference>
<comment type="caution">
    <text evidence="2">The sequence shown here is derived from an EMBL/GenBank/DDBJ whole genome shotgun (WGS) entry which is preliminary data.</text>
</comment>
<organism evidence="2 3">
    <name type="scientific">Deinococcus arboris</name>
    <dbReference type="NCBI Taxonomy" id="2682977"/>
    <lineage>
        <taxon>Bacteria</taxon>
        <taxon>Thermotogati</taxon>
        <taxon>Deinococcota</taxon>
        <taxon>Deinococci</taxon>
        <taxon>Deinococcales</taxon>
        <taxon>Deinococcaceae</taxon>
        <taxon>Deinococcus</taxon>
    </lineage>
</organism>
<dbReference type="AlphaFoldDB" id="A0A7C9I5Z6"/>
<proteinExistence type="predicted"/>
<feature type="signal peptide" evidence="1">
    <location>
        <begin position="1"/>
        <end position="35"/>
    </location>
</feature>
<evidence type="ECO:0000313" key="3">
    <source>
        <dbReference type="Proteomes" id="UP000483286"/>
    </source>
</evidence>
<evidence type="ECO:0000313" key="2">
    <source>
        <dbReference type="EMBL" id="MVN89371.1"/>
    </source>
</evidence>